<proteinExistence type="predicted"/>
<keyword evidence="4" id="KW-1185">Reference proteome</keyword>
<evidence type="ECO:0000313" key="4">
    <source>
        <dbReference type="Proteomes" id="UP001334084"/>
    </source>
</evidence>
<protein>
    <submittedName>
        <fullName evidence="3">Uncharacterized protein</fullName>
    </submittedName>
</protein>
<keyword evidence="1" id="KW-0175">Coiled coil</keyword>
<name>A0AAX4JGP9_9MICR</name>
<dbReference type="GeneID" id="90542974"/>
<evidence type="ECO:0000256" key="2">
    <source>
        <dbReference type="SAM" id="MobiDB-lite"/>
    </source>
</evidence>
<dbReference type="RefSeq" id="XP_065331272.1">
    <property type="nucleotide sequence ID" value="XM_065475200.1"/>
</dbReference>
<dbReference type="EMBL" id="CP142737">
    <property type="protein sequence ID" value="WUR05127.1"/>
    <property type="molecule type" value="Genomic_DNA"/>
</dbReference>
<feature type="compositionally biased region" description="Basic and acidic residues" evidence="2">
    <location>
        <begin position="240"/>
        <end position="249"/>
    </location>
</feature>
<accession>A0AAX4JGP9</accession>
<evidence type="ECO:0000256" key="1">
    <source>
        <dbReference type="SAM" id="Coils"/>
    </source>
</evidence>
<gene>
    <name evidence="3" type="ORF">VNE69_12112</name>
</gene>
<sequence length="327" mass="37997">MDSKFIIKICLKSPDSVIFAEFIWKNKDIIIMRNAMYEESPTVYLSLSVNLSYIKSITTVSEEEFVKYKKTVMESPGNEGYFSNCACKEINDEMKINNVINTEIKTENISDIYRPNIQKFVGTVQIDDKIEINNSKSCVENICQDAPLDESAKEVETVKEATSEDLKILEENIKVLDINQDRETSEPKTRPWDEFREMTQSQDAQASADKIKMRIWHNKDQNWKNKKDDKNVLQGVPNRQFDKTKRPDPQKYGTDSVTMTTKRDYIVTYKGKKYADLRIMMSTIQENMKKCNDDKEDWGIKGDGTAIEKGKKIFHSGKSKFNNRKFF</sequence>
<dbReference type="Proteomes" id="UP001334084">
    <property type="component" value="Chromosome 12"/>
</dbReference>
<feature type="coiled-coil region" evidence="1">
    <location>
        <begin position="152"/>
        <end position="179"/>
    </location>
</feature>
<dbReference type="AlphaFoldDB" id="A0AAX4JGP9"/>
<organism evidence="3 4">
    <name type="scientific">Vairimorpha necatrix</name>
    <dbReference type="NCBI Taxonomy" id="6039"/>
    <lineage>
        <taxon>Eukaryota</taxon>
        <taxon>Fungi</taxon>
        <taxon>Fungi incertae sedis</taxon>
        <taxon>Microsporidia</taxon>
        <taxon>Nosematidae</taxon>
        <taxon>Vairimorpha</taxon>
    </lineage>
</organism>
<dbReference type="KEGG" id="vnx:VNE69_12112"/>
<feature type="compositionally biased region" description="Basic and acidic residues" evidence="2">
    <location>
        <begin position="222"/>
        <end position="231"/>
    </location>
</feature>
<reference evidence="3" key="1">
    <citation type="journal article" date="2024" name="BMC Genomics">
        <title>Functional annotation of a divergent genome using sequence and structure-based similarity.</title>
        <authorList>
            <person name="Svedberg D."/>
            <person name="Winiger R.R."/>
            <person name="Berg A."/>
            <person name="Sharma H."/>
            <person name="Tellgren-Roth C."/>
            <person name="Debrunner-Vossbrinck B.A."/>
            <person name="Vossbrinck C.R."/>
            <person name="Barandun J."/>
        </authorList>
    </citation>
    <scope>NUCLEOTIDE SEQUENCE</scope>
    <source>
        <strain evidence="3">Illinois isolate</strain>
    </source>
</reference>
<evidence type="ECO:0000313" key="3">
    <source>
        <dbReference type="EMBL" id="WUR05127.1"/>
    </source>
</evidence>
<feature type="region of interest" description="Disordered" evidence="2">
    <location>
        <begin position="222"/>
        <end position="256"/>
    </location>
</feature>